<accession>A0A8J8TAC0</accession>
<reference evidence="1" key="1">
    <citation type="submission" date="2019-06" db="EMBL/GenBank/DDBJ databases">
        <authorList>
            <person name="Zheng W."/>
        </authorList>
    </citation>
    <scope>NUCLEOTIDE SEQUENCE</scope>
    <source>
        <strain evidence="1">QDHG01</strain>
    </source>
</reference>
<organism evidence="1 2">
    <name type="scientific">Halteria grandinella</name>
    <dbReference type="NCBI Taxonomy" id="5974"/>
    <lineage>
        <taxon>Eukaryota</taxon>
        <taxon>Sar</taxon>
        <taxon>Alveolata</taxon>
        <taxon>Ciliophora</taxon>
        <taxon>Intramacronucleata</taxon>
        <taxon>Spirotrichea</taxon>
        <taxon>Stichotrichia</taxon>
        <taxon>Sporadotrichida</taxon>
        <taxon>Halteriidae</taxon>
        <taxon>Halteria</taxon>
    </lineage>
</organism>
<protein>
    <submittedName>
        <fullName evidence="1">Uncharacterized protein</fullName>
    </submittedName>
</protein>
<keyword evidence="2" id="KW-1185">Reference proteome</keyword>
<dbReference type="AlphaFoldDB" id="A0A8J8TAC0"/>
<name>A0A8J8TAC0_HALGN</name>
<evidence type="ECO:0000313" key="1">
    <source>
        <dbReference type="EMBL" id="TNV88129.1"/>
    </source>
</evidence>
<gene>
    <name evidence="1" type="ORF">FGO68_gene10716</name>
</gene>
<sequence length="190" mass="22322">MYLYPVSDAIYEDDFQSYHFEDYTSCVADCNEYDLNFVNNPELMRCEFLGVFCLYGNYTHGCLKPMTTSTTDSNIKFIANFFQMNGFYFHLQSIQLTLNKNSGIKIGLKLQLRNIRILKFLEEQTMLHFLGSLQSLSHDHLCERLRGPNQVLLLMPLRLHLRSSFLYLHQVMPPWILSRALHTHRQVPDC</sequence>
<evidence type="ECO:0000313" key="2">
    <source>
        <dbReference type="Proteomes" id="UP000785679"/>
    </source>
</evidence>
<comment type="caution">
    <text evidence="1">The sequence shown here is derived from an EMBL/GenBank/DDBJ whole genome shotgun (WGS) entry which is preliminary data.</text>
</comment>
<proteinExistence type="predicted"/>
<dbReference type="Proteomes" id="UP000785679">
    <property type="component" value="Unassembled WGS sequence"/>
</dbReference>
<dbReference type="EMBL" id="RRYP01000066">
    <property type="protein sequence ID" value="TNV88129.1"/>
    <property type="molecule type" value="Genomic_DNA"/>
</dbReference>